<protein>
    <submittedName>
        <fullName evidence="2">Uncharacterized protein</fullName>
    </submittedName>
</protein>
<keyword evidence="3" id="KW-1185">Reference proteome</keyword>
<feature type="region of interest" description="Disordered" evidence="1">
    <location>
        <begin position="65"/>
        <end position="90"/>
    </location>
</feature>
<dbReference type="InParanoid" id="C0NS17"/>
<sequence>MSLAFPGWLPSEILVMTGRRLRYGCHKHGKEDGHPLRNRDVRRGSRYGKVQLLYSDVSVQITKVKRSKESKEPHFTSNTDNTPHSAAEDPPTLPLSPVFLSYTKQSAMYSVQPLLIAAFRLTVVSRLLSISKTTLSIATASTSISALPFHSRVTISFGTRKAFPARSRRGGYGIGLSGDNEGEIPPSIDKG</sequence>
<dbReference type="RefSeq" id="XP_045286164.1">
    <property type="nucleotide sequence ID" value="XM_045432996.1"/>
</dbReference>
<accession>C0NS17</accession>
<proteinExistence type="predicted"/>
<dbReference type="HOGENOM" id="CLU_1421065_0_0_1"/>
<dbReference type="EMBL" id="GG663370">
    <property type="protein sequence ID" value="EEH05683.1"/>
    <property type="molecule type" value="Genomic_DNA"/>
</dbReference>
<evidence type="ECO:0000256" key="1">
    <source>
        <dbReference type="SAM" id="MobiDB-lite"/>
    </source>
</evidence>
<reference evidence="2" key="1">
    <citation type="submission" date="2009-02" db="EMBL/GenBank/DDBJ databases">
        <title>The Genome Sequence of Ajellomyces capsulatus strain G186AR.</title>
        <authorList>
            <consortium name="The Broad Institute Genome Sequencing Platform"/>
            <person name="Champion M."/>
            <person name="Cuomo C."/>
            <person name="Ma L.-J."/>
            <person name="Henn M.R."/>
            <person name="Sil A."/>
            <person name="Goldman B."/>
            <person name="Young S.K."/>
            <person name="Kodira C.D."/>
            <person name="Zeng Q."/>
            <person name="Koehrsen M."/>
            <person name="Alvarado L."/>
            <person name="Berlin A."/>
            <person name="Borenstein D."/>
            <person name="Chen Z."/>
            <person name="Engels R."/>
            <person name="Freedman E."/>
            <person name="Gellesch M."/>
            <person name="Goldberg J."/>
            <person name="Griggs A."/>
            <person name="Gujja S."/>
            <person name="Heiman D."/>
            <person name="Hepburn T."/>
            <person name="Howarth C."/>
            <person name="Jen D."/>
            <person name="Larson L."/>
            <person name="Lewis B."/>
            <person name="Mehta T."/>
            <person name="Park D."/>
            <person name="Pearson M."/>
            <person name="Roberts A."/>
            <person name="Saif S."/>
            <person name="Shea T."/>
            <person name="Shenoy N."/>
            <person name="Sisk P."/>
            <person name="Stolte C."/>
            <person name="Sykes S."/>
            <person name="Walk T."/>
            <person name="White J."/>
            <person name="Yandava C."/>
            <person name="Klein B."/>
            <person name="McEwen J.G."/>
            <person name="Puccia R."/>
            <person name="Goldman G.H."/>
            <person name="Felipe M.S."/>
            <person name="Nino-Vega G."/>
            <person name="San-Blas G."/>
            <person name="Taylor J."/>
            <person name="Mendoza L."/>
            <person name="Galagan J."/>
            <person name="Nusbaum C."/>
            <person name="Birren B."/>
        </authorList>
    </citation>
    <scope>NUCLEOTIDE SEQUENCE</scope>
    <source>
        <strain evidence="2">G186AR</strain>
    </source>
</reference>
<name>C0NS17_AJECG</name>
<feature type="compositionally biased region" description="Polar residues" evidence="1">
    <location>
        <begin position="75"/>
        <end position="84"/>
    </location>
</feature>
<dbReference type="Proteomes" id="UP000001631">
    <property type="component" value="Unassembled WGS sequence"/>
</dbReference>
<evidence type="ECO:0000313" key="3">
    <source>
        <dbReference type="Proteomes" id="UP000001631"/>
    </source>
</evidence>
<organism evidence="2 3">
    <name type="scientific">Ajellomyces capsulatus (strain G186AR / H82 / ATCC MYA-2454 / RMSCC 2432)</name>
    <name type="common">Darling's disease fungus</name>
    <name type="synonym">Histoplasma capsulatum</name>
    <dbReference type="NCBI Taxonomy" id="447093"/>
    <lineage>
        <taxon>Eukaryota</taxon>
        <taxon>Fungi</taxon>
        <taxon>Dikarya</taxon>
        <taxon>Ascomycota</taxon>
        <taxon>Pezizomycotina</taxon>
        <taxon>Eurotiomycetes</taxon>
        <taxon>Eurotiomycetidae</taxon>
        <taxon>Onygenales</taxon>
        <taxon>Ajellomycetaceae</taxon>
        <taxon>Histoplasma</taxon>
    </lineage>
</organism>
<dbReference type="AlphaFoldDB" id="C0NS17"/>
<dbReference type="GeneID" id="69038963"/>
<gene>
    <name evidence="2" type="ORF">HCBG_05947</name>
</gene>
<evidence type="ECO:0000313" key="2">
    <source>
        <dbReference type="EMBL" id="EEH05683.1"/>
    </source>
</evidence>